<evidence type="ECO:0000313" key="3">
    <source>
        <dbReference type="EMBL" id="MBW4671752.1"/>
    </source>
</evidence>
<dbReference type="AlphaFoldDB" id="A0A951QW76"/>
<feature type="region of interest" description="Disordered" evidence="1">
    <location>
        <begin position="61"/>
        <end position="103"/>
    </location>
</feature>
<feature type="compositionally biased region" description="Basic and acidic residues" evidence="1">
    <location>
        <begin position="61"/>
        <end position="92"/>
    </location>
</feature>
<proteinExistence type="predicted"/>
<organism evidence="3 4">
    <name type="scientific">Cyanomargarita calcarea GSE-NOS-MK-12-04C</name>
    <dbReference type="NCBI Taxonomy" id="2839659"/>
    <lineage>
        <taxon>Bacteria</taxon>
        <taxon>Bacillati</taxon>
        <taxon>Cyanobacteriota</taxon>
        <taxon>Cyanophyceae</taxon>
        <taxon>Nostocales</taxon>
        <taxon>Cyanomargaritaceae</taxon>
        <taxon>Cyanomargarita</taxon>
    </lineage>
</organism>
<evidence type="ECO:0000256" key="2">
    <source>
        <dbReference type="SAM" id="SignalP"/>
    </source>
</evidence>
<protein>
    <submittedName>
        <fullName evidence="3">Uncharacterized protein</fullName>
    </submittedName>
</protein>
<feature type="chain" id="PRO_5037422360" evidence="2">
    <location>
        <begin position="30"/>
        <end position="103"/>
    </location>
</feature>
<reference evidence="3" key="1">
    <citation type="submission" date="2021-05" db="EMBL/GenBank/DDBJ databases">
        <authorList>
            <person name="Pietrasiak N."/>
            <person name="Ward R."/>
            <person name="Stajich J.E."/>
            <person name="Kurbessoian T."/>
        </authorList>
    </citation>
    <scope>NUCLEOTIDE SEQUENCE</scope>
    <source>
        <strain evidence="3">GSE-NOS-MK-12-04C</strain>
    </source>
</reference>
<reference evidence="3" key="2">
    <citation type="journal article" date="2022" name="Microbiol. Resour. Announc.">
        <title>Metagenome Sequencing to Explore Phylogenomics of Terrestrial Cyanobacteria.</title>
        <authorList>
            <person name="Ward R.D."/>
            <person name="Stajich J.E."/>
            <person name="Johansen J.R."/>
            <person name="Huntemann M."/>
            <person name="Clum A."/>
            <person name="Foster B."/>
            <person name="Foster B."/>
            <person name="Roux S."/>
            <person name="Palaniappan K."/>
            <person name="Varghese N."/>
            <person name="Mukherjee S."/>
            <person name="Reddy T.B.K."/>
            <person name="Daum C."/>
            <person name="Copeland A."/>
            <person name="Chen I.A."/>
            <person name="Ivanova N.N."/>
            <person name="Kyrpides N.C."/>
            <person name="Shapiro N."/>
            <person name="Eloe-Fadrosh E.A."/>
            <person name="Pietrasiak N."/>
        </authorList>
    </citation>
    <scope>NUCLEOTIDE SEQUENCE</scope>
    <source>
        <strain evidence="3">GSE-NOS-MK-12-04C</strain>
    </source>
</reference>
<sequence length="103" mass="11892">MIKRKRKFRIKPLFVVAFALLFLCTTAHAQTPVKMSNYSPTADYVRALSSANIFLSSWRDRNNEGRRKKEEGRRSFLDGDTEPQLKTDDHKNGRGLKPPARIK</sequence>
<evidence type="ECO:0000256" key="1">
    <source>
        <dbReference type="SAM" id="MobiDB-lite"/>
    </source>
</evidence>
<name>A0A951QW76_9CYAN</name>
<feature type="signal peptide" evidence="2">
    <location>
        <begin position="1"/>
        <end position="29"/>
    </location>
</feature>
<accession>A0A951QW76</accession>
<evidence type="ECO:0000313" key="4">
    <source>
        <dbReference type="Proteomes" id="UP000729701"/>
    </source>
</evidence>
<dbReference type="Proteomes" id="UP000729701">
    <property type="component" value="Unassembled WGS sequence"/>
</dbReference>
<keyword evidence="2" id="KW-0732">Signal</keyword>
<comment type="caution">
    <text evidence="3">The sequence shown here is derived from an EMBL/GenBank/DDBJ whole genome shotgun (WGS) entry which is preliminary data.</text>
</comment>
<gene>
    <name evidence="3" type="ORF">KME60_31100</name>
</gene>
<dbReference type="EMBL" id="JAHHGZ010000053">
    <property type="protein sequence ID" value="MBW4671752.1"/>
    <property type="molecule type" value="Genomic_DNA"/>
</dbReference>